<dbReference type="AlphaFoldDB" id="A0AB39WE89"/>
<dbReference type="InterPro" id="IPR027417">
    <property type="entry name" value="P-loop_NTPase"/>
</dbReference>
<protein>
    <submittedName>
        <fullName evidence="1">Sulfotransferase family 2 domain-containing protein</fullName>
    </submittedName>
</protein>
<organism evidence="1">
    <name type="scientific">Flavobacterium sp. WC2416</name>
    <dbReference type="NCBI Taxonomy" id="3234141"/>
    <lineage>
        <taxon>Bacteria</taxon>
        <taxon>Pseudomonadati</taxon>
        <taxon>Bacteroidota</taxon>
        <taxon>Flavobacteriia</taxon>
        <taxon>Flavobacteriales</taxon>
        <taxon>Flavobacteriaceae</taxon>
        <taxon>Flavobacterium</taxon>
    </lineage>
</organism>
<dbReference type="InterPro" id="IPR005331">
    <property type="entry name" value="Sulfotransferase"/>
</dbReference>
<evidence type="ECO:0000313" key="1">
    <source>
        <dbReference type="EMBL" id="XDU99211.1"/>
    </source>
</evidence>
<dbReference type="RefSeq" id="WP_369765912.1">
    <property type="nucleotide sequence ID" value="NZ_CP165626.1"/>
</dbReference>
<dbReference type="Pfam" id="PF03567">
    <property type="entry name" value="Sulfotransfer_2"/>
    <property type="match status" value="1"/>
</dbReference>
<name>A0AB39WE89_9FLAO</name>
<reference evidence="1" key="1">
    <citation type="submission" date="2024-07" db="EMBL/GenBank/DDBJ databases">
        <authorList>
            <person name="Biller S.J."/>
        </authorList>
    </citation>
    <scope>NUCLEOTIDE SEQUENCE</scope>
    <source>
        <strain evidence="1">WC2416</strain>
    </source>
</reference>
<dbReference type="GO" id="GO:0016020">
    <property type="term" value="C:membrane"/>
    <property type="evidence" value="ECO:0007669"/>
    <property type="project" value="InterPro"/>
</dbReference>
<proteinExistence type="predicted"/>
<gene>
    <name evidence="1" type="ORF">AB3G39_02325</name>
</gene>
<dbReference type="SUPFAM" id="SSF52540">
    <property type="entry name" value="P-loop containing nucleoside triphosphate hydrolases"/>
    <property type="match status" value="1"/>
</dbReference>
<sequence>MVIEKEKIILLLPPKTASNSLRKLLMESGFRFRPTLRKVEYPVYHLTLSEICYVYNVPLEKLSNYKIIQIVRNPYDRFISAWFHQMDILKTKISIDDLIEKLNQHIHLLPNEIDGFYEKFYGSISHKEKSFARGNWGGLRFYFNQTQWNDINATIHYFKLEDLTQDITPLSELINFKLEDLPKIKVNSSTREDFNTYYTEEQKKQVQQLFIDDFKDLGYDI</sequence>
<accession>A0AB39WE89</accession>
<dbReference type="Gene3D" id="3.40.50.300">
    <property type="entry name" value="P-loop containing nucleotide triphosphate hydrolases"/>
    <property type="match status" value="1"/>
</dbReference>
<dbReference type="EMBL" id="CP165626">
    <property type="protein sequence ID" value="XDU99211.1"/>
    <property type="molecule type" value="Genomic_DNA"/>
</dbReference>
<dbReference type="GO" id="GO:0008146">
    <property type="term" value="F:sulfotransferase activity"/>
    <property type="evidence" value="ECO:0007669"/>
    <property type="project" value="InterPro"/>
</dbReference>